<dbReference type="SMART" id="SM00345">
    <property type="entry name" value="HTH_GNTR"/>
    <property type="match status" value="1"/>
</dbReference>
<dbReference type="PROSITE" id="PS50949">
    <property type="entry name" value="HTH_GNTR"/>
    <property type="match status" value="1"/>
</dbReference>
<sequence length="234" mass="26249">MNQAADSMVEQAEDESPRTLIGATYTKLRHDIVGGRLQPGQKLRVDHLKSSYQVSSGTMREALALLVSDALVVAQGQRGFRVTSVSLADLEDLTRVRVLLETEAVRDSILLGKDDWEANLVGAFHRLTRAEERLRTDPGGSFDEWEQCNRRFHEALTAACRSRWVQRMRLMLYQQSERYRRIAATQGPPPIEVHSEHTGIFEAALARNAETACALLTIHIHRALLVIRTAGLLP</sequence>
<accession>A0A923S0W4</accession>
<keyword evidence="2" id="KW-0238">DNA-binding</keyword>
<dbReference type="Gene3D" id="1.10.10.10">
    <property type="entry name" value="Winged helix-like DNA-binding domain superfamily/Winged helix DNA-binding domain"/>
    <property type="match status" value="1"/>
</dbReference>
<feature type="domain" description="HTH gntR-type" evidence="4">
    <location>
        <begin position="18"/>
        <end position="85"/>
    </location>
</feature>
<dbReference type="SUPFAM" id="SSF48008">
    <property type="entry name" value="GntR ligand-binding domain-like"/>
    <property type="match status" value="1"/>
</dbReference>
<dbReference type="PANTHER" id="PTHR43537:SF20">
    <property type="entry name" value="HTH-TYPE TRANSCRIPTIONAL REPRESSOR GLAR"/>
    <property type="match status" value="1"/>
</dbReference>
<evidence type="ECO:0000313" key="6">
    <source>
        <dbReference type="Proteomes" id="UP000596827"/>
    </source>
</evidence>
<dbReference type="SUPFAM" id="SSF46785">
    <property type="entry name" value="Winged helix' DNA-binding domain"/>
    <property type="match status" value="1"/>
</dbReference>
<evidence type="ECO:0000256" key="3">
    <source>
        <dbReference type="ARBA" id="ARBA00023163"/>
    </source>
</evidence>
<dbReference type="Proteomes" id="UP000596827">
    <property type="component" value="Unassembled WGS sequence"/>
</dbReference>
<dbReference type="InterPro" id="IPR036390">
    <property type="entry name" value="WH_DNA-bd_sf"/>
</dbReference>
<dbReference type="InterPro" id="IPR008920">
    <property type="entry name" value="TF_FadR/GntR_C"/>
</dbReference>
<dbReference type="Pfam" id="PF00392">
    <property type="entry name" value="GntR"/>
    <property type="match status" value="1"/>
</dbReference>
<dbReference type="GO" id="GO:0003700">
    <property type="term" value="F:DNA-binding transcription factor activity"/>
    <property type="evidence" value="ECO:0007669"/>
    <property type="project" value="InterPro"/>
</dbReference>
<organism evidence="5 6">
    <name type="scientific">Ramlibacter albus</name>
    <dbReference type="NCBI Taxonomy" id="2079448"/>
    <lineage>
        <taxon>Bacteria</taxon>
        <taxon>Pseudomonadati</taxon>
        <taxon>Pseudomonadota</taxon>
        <taxon>Betaproteobacteria</taxon>
        <taxon>Burkholderiales</taxon>
        <taxon>Comamonadaceae</taxon>
        <taxon>Ramlibacter</taxon>
    </lineage>
</organism>
<keyword evidence="1" id="KW-0805">Transcription regulation</keyword>
<dbReference type="InterPro" id="IPR011711">
    <property type="entry name" value="GntR_C"/>
</dbReference>
<dbReference type="Pfam" id="PF07729">
    <property type="entry name" value="FCD"/>
    <property type="match status" value="1"/>
</dbReference>
<dbReference type="GO" id="GO:0003677">
    <property type="term" value="F:DNA binding"/>
    <property type="evidence" value="ECO:0007669"/>
    <property type="project" value="UniProtKB-KW"/>
</dbReference>
<dbReference type="InterPro" id="IPR036388">
    <property type="entry name" value="WH-like_DNA-bd_sf"/>
</dbReference>
<reference evidence="5" key="1">
    <citation type="submission" date="2020-08" db="EMBL/GenBank/DDBJ databases">
        <title>Ramlibacter sp. GTP1 16S ribosomal RNA gene genome sequencing and assembly.</title>
        <authorList>
            <person name="Kang M."/>
        </authorList>
    </citation>
    <scope>NUCLEOTIDE SEQUENCE</scope>
    <source>
        <strain evidence="5">GTP1</strain>
    </source>
</reference>
<dbReference type="InterPro" id="IPR000524">
    <property type="entry name" value="Tscrpt_reg_HTH_GntR"/>
</dbReference>
<evidence type="ECO:0000256" key="2">
    <source>
        <dbReference type="ARBA" id="ARBA00023125"/>
    </source>
</evidence>
<gene>
    <name evidence="5" type="ORF">H8R02_01010</name>
</gene>
<keyword evidence="3" id="KW-0804">Transcription</keyword>
<name>A0A923S0W4_9BURK</name>
<proteinExistence type="predicted"/>
<evidence type="ECO:0000256" key="1">
    <source>
        <dbReference type="ARBA" id="ARBA00023015"/>
    </source>
</evidence>
<dbReference type="EMBL" id="JACORU010000001">
    <property type="protein sequence ID" value="MBC5763013.1"/>
    <property type="molecule type" value="Genomic_DNA"/>
</dbReference>
<dbReference type="AlphaFoldDB" id="A0A923S0W4"/>
<evidence type="ECO:0000259" key="4">
    <source>
        <dbReference type="PROSITE" id="PS50949"/>
    </source>
</evidence>
<dbReference type="Gene3D" id="1.20.120.530">
    <property type="entry name" value="GntR ligand-binding domain-like"/>
    <property type="match status" value="1"/>
</dbReference>
<dbReference type="RefSeq" id="WP_187079485.1">
    <property type="nucleotide sequence ID" value="NZ_JACORU010000001.1"/>
</dbReference>
<comment type="caution">
    <text evidence="5">The sequence shown here is derived from an EMBL/GenBank/DDBJ whole genome shotgun (WGS) entry which is preliminary data.</text>
</comment>
<dbReference type="SMART" id="SM00895">
    <property type="entry name" value="FCD"/>
    <property type="match status" value="1"/>
</dbReference>
<evidence type="ECO:0000313" key="5">
    <source>
        <dbReference type="EMBL" id="MBC5763013.1"/>
    </source>
</evidence>
<dbReference type="PANTHER" id="PTHR43537">
    <property type="entry name" value="TRANSCRIPTIONAL REGULATOR, GNTR FAMILY"/>
    <property type="match status" value="1"/>
</dbReference>
<keyword evidence="6" id="KW-1185">Reference proteome</keyword>
<protein>
    <submittedName>
        <fullName evidence="5">FCD domain-containing protein</fullName>
    </submittedName>
</protein>